<keyword evidence="2" id="KW-1185">Reference proteome</keyword>
<dbReference type="Gene3D" id="3.90.320.10">
    <property type="match status" value="1"/>
</dbReference>
<evidence type="ECO:0000313" key="2">
    <source>
        <dbReference type="Proteomes" id="UP000596379"/>
    </source>
</evidence>
<gene>
    <name evidence="1" type="ORF">vBKpPFBKp27_006</name>
</gene>
<protein>
    <recommendedName>
        <fullName evidence="3">PD-(D/E)XK endonuclease-like domain-containing protein</fullName>
    </recommendedName>
</protein>
<evidence type="ECO:0008006" key="3">
    <source>
        <dbReference type="Google" id="ProtNLM"/>
    </source>
</evidence>
<dbReference type="InterPro" id="IPR011604">
    <property type="entry name" value="PDDEXK-like_dom_sf"/>
</dbReference>
<dbReference type="EMBL" id="MW394388">
    <property type="protein sequence ID" value="QQV91619.1"/>
    <property type="molecule type" value="Genomic_DNA"/>
</dbReference>
<name>A0A7U0J4Z0_9CAUD</name>
<organism evidence="1 2">
    <name type="scientific">Klebsiella phage vB_KpP_FBKp27</name>
    <dbReference type="NCBI Taxonomy" id="2801837"/>
    <lineage>
        <taxon>Viruses</taxon>
        <taxon>Duplodnaviria</taxon>
        <taxon>Heunggongvirae</taxon>
        <taxon>Uroviricota</taxon>
        <taxon>Caudoviricetes</taxon>
        <taxon>Schitoviridae</taxon>
        <taxon>Efbeekayvirus</taxon>
        <taxon>Efbeekayvirus Fbkp27</taxon>
    </lineage>
</organism>
<proteinExistence type="predicted"/>
<dbReference type="Proteomes" id="UP000596379">
    <property type="component" value="Segment"/>
</dbReference>
<evidence type="ECO:0000313" key="1">
    <source>
        <dbReference type="EMBL" id="QQV91619.1"/>
    </source>
</evidence>
<reference evidence="1 2" key="1">
    <citation type="submission" date="2020-12" db="EMBL/GenBank/DDBJ databases">
        <title>Genomic characterization of four novel bacteriophages infecting Klebsiella pneumoniae.</title>
        <authorList>
            <person name="Estrada Bonilla B."/>
            <person name="Costa A.R."/>
            <person name="van Rossum T."/>
            <person name="Hagedoorn S."/>
            <person name="Wallinga H."/>
            <person name="Xiao M."/>
            <person name="Song W."/>
            <person name="Haas P.-J."/>
            <person name="Nobrega F.L."/>
            <person name="Brouns S.J.J."/>
        </authorList>
    </citation>
    <scope>NUCLEOTIDE SEQUENCE [LARGE SCALE GENOMIC DNA]</scope>
</reference>
<sequence length="324" mass="37140">MIYTNNTKIPLSMAVFLATDHYDYIPGTFSATKLLKPIRQLILTPRVPPELQTADLEDLVASRMGTAIHSGIELAWSPENFPKAMEKLGYSPDLIAKVKVNPKPWELKAGDIPVYMEIRSEKEVMGYRITGKFDFVGNGALEDFKSTSTFSYMKGSKDLDYALQGSIYRWLNPDIITKDVMSIQFIFTDWQRAQARANPNYPQRKTETKRYQLLSLEETQKYVEGRIALYEKYKQAKDEDIPECTDEELWRDAPVWKYYKNPANMTRSTKNFDTEAEAYKRLADDGNVGMIVHNPGQVKACAYCPAFPICKQKDELIRSGHLEV</sequence>
<accession>A0A7U0J4Z0</accession>